<dbReference type="Proteomes" id="UP000001072">
    <property type="component" value="Unassembled WGS sequence"/>
</dbReference>
<proteinExistence type="predicted"/>
<evidence type="ECO:0000256" key="2">
    <source>
        <dbReference type="SAM" id="MobiDB-lite"/>
    </source>
</evidence>
<dbReference type="InterPro" id="IPR000571">
    <property type="entry name" value="Znf_CCCH"/>
</dbReference>
<reference evidence="5" key="1">
    <citation type="journal article" date="2011" name="Proc. Natl. Acad. Sci. U.S.A.">
        <title>Obligate biotrophy features unraveled by the genomic analysis of rust fungi.</title>
        <authorList>
            <person name="Duplessis S."/>
            <person name="Cuomo C.A."/>
            <person name="Lin Y.-C."/>
            <person name="Aerts A."/>
            <person name="Tisserant E."/>
            <person name="Veneault-Fourrey C."/>
            <person name="Joly D.L."/>
            <person name="Hacquard S."/>
            <person name="Amselem J."/>
            <person name="Cantarel B.L."/>
            <person name="Chiu R."/>
            <person name="Coutinho P.M."/>
            <person name="Feau N."/>
            <person name="Field M."/>
            <person name="Frey P."/>
            <person name="Gelhaye E."/>
            <person name="Goldberg J."/>
            <person name="Grabherr M.G."/>
            <person name="Kodira C.D."/>
            <person name="Kohler A."/>
            <person name="Kuees U."/>
            <person name="Lindquist E.A."/>
            <person name="Lucas S.M."/>
            <person name="Mago R."/>
            <person name="Mauceli E."/>
            <person name="Morin E."/>
            <person name="Murat C."/>
            <person name="Pangilinan J.L."/>
            <person name="Park R."/>
            <person name="Pearson M."/>
            <person name="Quesneville H."/>
            <person name="Rouhier N."/>
            <person name="Sakthikumar S."/>
            <person name="Salamov A.A."/>
            <person name="Schmutz J."/>
            <person name="Selles B."/>
            <person name="Shapiro H."/>
            <person name="Tanguay P."/>
            <person name="Tuskan G.A."/>
            <person name="Henrissat B."/>
            <person name="Van de Peer Y."/>
            <person name="Rouze P."/>
            <person name="Ellis J.G."/>
            <person name="Dodds P.N."/>
            <person name="Schein J.E."/>
            <person name="Zhong S."/>
            <person name="Hamelin R.C."/>
            <person name="Grigoriev I.V."/>
            <person name="Szabo L.J."/>
            <person name="Martin F."/>
        </authorList>
    </citation>
    <scope>NUCLEOTIDE SEQUENCE [LARGE SCALE GENOMIC DNA]</scope>
    <source>
        <strain evidence="5">98AG31 / pathotype 3-4-7</strain>
    </source>
</reference>
<feature type="compositionally biased region" description="Low complexity" evidence="2">
    <location>
        <begin position="500"/>
        <end position="515"/>
    </location>
</feature>
<evidence type="ECO:0000259" key="3">
    <source>
        <dbReference type="PROSITE" id="PS50103"/>
    </source>
</evidence>
<name>F4RXU9_MELLP</name>
<dbReference type="InParanoid" id="F4RXU9"/>
<sequence>MCWLRDQVASFFSPSDPNFIYHFSAVARNAIQFDLGAKRPVYAISGKEAIIPPPGETLSCDPVVLDPSWWPRDLESELYSAPKSFVFHPPASKEDNLAIASGSGSNPIINTGEAFDRKPSVFLEPPLLEQILPRGTIGPEDCSLKSLSSHSVSSRRSRHRSPRRRHSRGKASAAPPNLSHRERRPPLGPSKDQGREDKFHQESILERVHSQPQSRPTLTYRENKGKGRERPLSPPVLHERTSHCRRSNTPPSPPESQKRRQDPSSSPSSRSSSSRSSYDSRDQASDHSRARSASPVARESALALLLVPIEKLKNRKASAMSLIIQSMVREYSQHSKKALSLYNTGPNKPPGFPSSMSKDLLEYKYIEIEKLFGEMSSKPSSETFIFSKKSKGLDIRGVVDPREIENMSDFLQILDILRDAYHAAFSPASDSIDDYFDYIKSLCNWQEECDWRNVMEFDSVLRRKFSEYTWITFGDYKAPELRRLEARSLNKPATLPDYVPQASSSKKPKHPASSQVRPSKEQPKSKTKTKKTKRTSFDYPLKDCAGEPLSGQPCNLWNANVCPYSDDDCNRAHHVCNKLGCELDHRGGIVHRRA</sequence>
<dbReference type="AlphaFoldDB" id="F4RXU9"/>
<feature type="compositionally biased region" description="Basic and acidic residues" evidence="2">
    <location>
        <begin position="192"/>
        <end position="209"/>
    </location>
</feature>
<feature type="region of interest" description="Disordered" evidence="2">
    <location>
        <begin position="142"/>
        <end position="297"/>
    </location>
</feature>
<organism evidence="5">
    <name type="scientific">Melampsora larici-populina (strain 98AG31 / pathotype 3-4-7)</name>
    <name type="common">Poplar leaf rust fungus</name>
    <dbReference type="NCBI Taxonomy" id="747676"/>
    <lineage>
        <taxon>Eukaryota</taxon>
        <taxon>Fungi</taxon>
        <taxon>Dikarya</taxon>
        <taxon>Basidiomycota</taxon>
        <taxon>Pucciniomycotina</taxon>
        <taxon>Pucciniomycetes</taxon>
        <taxon>Pucciniales</taxon>
        <taxon>Melampsoraceae</taxon>
        <taxon>Melampsora</taxon>
    </lineage>
</organism>
<feature type="compositionally biased region" description="Basic and acidic residues" evidence="2">
    <location>
        <begin position="221"/>
        <end position="242"/>
    </location>
</feature>
<feature type="compositionally biased region" description="Basic and acidic residues" evidence="2">
    <location>
        <begin position="278"/>
        <end position="289"/>
    </location>
</feature>
<accession>F4RXU9</accession>
<keyword evidence="5" id="KW-1185">Reference proteome</keyword>
<protein>
    <recommendedName>
        <fullName evidence="3">C3H1-type domain-containing protein</fullName>
    </recommendedName>
</protein>
<evidence type="ECO:0000313" key="5">
    <source>
        <dbReference type="Proteomes" id="UP000001072"/>
    </source>
</evidence>
<dbReference type="RefSeq" id="XP_007413905.1">
    <property type="nucleotide sequence ID" value="XM_007413843.1"/>
</dbReference>
<feature type="compositionally biased region" description="Basic residues" evidence="2">
    <location>
        <begin position="153"/>
        <end position="169"/>
    </location>
</feature>
<feature type="compositionally biased region" description="Low complexity" evidence="2">
    <location>
        <begin position="263"/>
        <end position="277"/>
    </location>
</feature>
<feature type="compositionally biased region" description="Basic residues" evidence="2">
    <location>
        <begin position="525"/>
        <end position="534"/>
    </location>
</feature>
<evidence type="ECO:0000256" key="1">
    <source>
        <dbReference type="PROSITE-ProRule" id="PRU00723"/>
    </source>
</evidence>
<gene>
    <name evidence="4" type="ORF">MELLADRAFT_66093</name>
</gene>
<dbReference type="PROSITE" id="PS50103">
    <property type="entry name" value="ZF_C3H1"/>
    <property type="match status" value="1"/>
</dbReference>
<dbReference type="HOGENOM" id="CLU_016309_0_0_1"/>
<dbReference type="GO" id="GO:0008270">
    <property type="term" value="F:zinc ion binding"/>
    <property type="evidence" value="ECO:0007669"/>
    <property type="project" value="UniProtKB-KW"/>
</dbReference>
<dbReference type="VEuPathDB" id="FungiDB:MELLADRAFT_66093"/>
<keyword evidence="1" id="KW-0862">Zinc</keyword>
<dbReference type="GeneID" id="18930556"/>
<feature type="zinc finger region" description="C3H1-type" evidence="1">
    <location>
        <begin position="548"/>
        <end position="576"/>
    </location>
</feature>
<feature type="region of interest" description="Disordered" evidence="2">
    <location>
        <begin position="495"/>
        <end position="534"/>
    </location>
</feature>
<feature type="domain" description="C3H1-type" evidence="3">
    <location>
        <begin position="548"/>
        <end position="576"/>
    </location>
</feature>
<evidence type="ECO:0000313" key="4">
    <source>
        <dbReference type="EMBL" id="EGG02792.1"/>
    </source>
</evidence>
<dbReference type="EMBL" id="GL883128">
    <property type="protein sequence ID" value="EGG02792.1"/>
    <property type="molecule type" value="Genomic_DNA"/>
</dbReference>
<keyword evidence="1" id="KW-0479">Metal-binding</keyword>
<keyword evidence="1" id="KW-0863">Zinc-finger</keyword>
<dbReference type="KEGG" id="mlr:MELLADRAFT_66093"/>